<evidence type="ECO:0000256" key="3">
    <source>
        <dbReference type="ARBA" id="ARBA00022603"/>
    </source>
</evidence>
<comment type="similarity">
    <text evidence="1">Belongs to the N(4)/N(6)-methyltransferase family.</text>
</comment>
<dbReference type="EMBL" id="AGXF01000006">
    <property type="protein sequence ID" value="EIY21856.1"/>
    <property type="molecule type" value="Genomic_DNA"/>
</dbReference>
<dbReference type="InterPro" id="IPR029063">
    <property type="entry name" value="SAM-dependent_MTases_sf"/>
</dbReference>
<sequence>MSKVILDHLNLSSADGTQLNMEALYQIAPSVFTETRDPKTGEVSRKVNFEALRQLLGDNVIESDNDGECYQFTWVGKNAAKSEAARSTDKTLRPVPEDSVDWENTKNLYIEGDNLEVLKLLQRSYLGKVKMIYIDPPYNTGNDFVYDDDFARTAAEEDLEAGNVDELGYRYRKNTDSNGKFHSDWCSMIYPRLLVARSLLTEDGVIFISIDDNEVRNLRNICDEVFGEGNFVATLVWERAFSPKNDAKFISNSHDYIVMYAKGINNFTIGRLPRTEEANARYSNPDNDPRGVWQSDNLTVKTYSPSGDYPITLPSGRVVEPPAGRCWRLSAKAFAERLQDNRIWFGSDGNGTPRIKRFLHELKFEGMAPTSILFYKEVGHSQEGAQEVIKLFSDKGVFDGPKPVRLMQRLITLANLQDDSIVLDFFSGSASTAHALMKTNAEKSTCCKFIMVQLPEEVSESKKNQDYNTIPEIGKERIRRAGKKIKEESPLTTQDLDTGFRVFRLDESNYEEVSKSPKEYDQDQLALFADNIKADRTDLDLLFGAMLAWGVTLDLPMTSETVDGCTIYTVNDGDLVACFSENITDNVVTAMAGKMPLRVLFRDSCFTQDAQKINIYEQFKQLMDWTDDEAFKNIKVI</sequence>
<dbReference type="GeneID" id="75114258"/>
<dbReference type="InterPro" id="IPR002052">
    <property type="entry name" value="DNA_methylase_N6_adenine_CS"/>
</dbReference>
<evidence type="ECO:0000256" key="1">
    <source>
        <dbReference type="ARBA" id="ARBA00006594"/>
    </source>
</evidence>
<evidence type="ECO:0000256" key="2">
    <source>
        <dbReference type="ARBA" id="ARBA00011900"/>
    </source>
</evidence>
<evidence type="ECO:0000313" key="9">
    <source>
        <dbReference type="Proteomes" id="UP000002965"/>
    </source>
</evidence>
<evidence type="ECO:0000256" key="5">
    <source>
        <dbReference type="ARBA" id="ARBA00022691"/>
    </source>
</evidence>
<proteinExistence type="inferred from homology"/>
<dbReference type="InterPro" id="IPR002941">
    <property type="entry name" value="DNA_methylase_N4/N6"/>
</dbReference>
<dbReference type="SUPFAM" id="SSF53335">
    <property type="entry name" value="S-adenosyl-L-methionine-dependent methyltransferases"/>
    <property type="match status" value="1"/>
</dbReference>
<dbReference type="PROSITE" id="PS00092">
    <property type="entry name" value="N6_MTASE"/>
    <property type="match status" value="1"/>
</dbReference>
<gene>
    <name evidence="8" type="ORF">HMPREF1061_01587</name>
</gene>
<dbReference type="Pfam" id="PF01555">
    <property type="entry name" value="N6_N4_Mtase"/>
    <property type="match status" value="1"/>
</dbReference>
<dbReference type="OrthoDB" id="9800801at2"/>
<dbReference type="Gene3D" id="3.40.50.150">
    <property type="entry name" value="Vaccinia Virus protein VP39"/>
    <property type="match status" value="1"/>
</dbReference>
<dbReference type="RefSeq" id="WP_005680857.1">
    <property type="nucleotide sequence ID" value="NZ_CP072258.1"/>
</dbReference>
<dbReference type="GO" id="GO:0009007">
    <property type="term" value="F:site-specific DNA-methyltransferase (adenine-specific) activity"/>
    <property type="evidence" value="ECO:0007669"/>
    <property type="project" value="UniProtKB-EC"/>
</dbReference>
<dbReference type="GO" id="GO:0032259">
    <property type="term" value="P:methylation"/>
    <property type="evidence" value="ECO:0007669"/>
    <property type="project" value="UniProtKB-KW"/>
</dbReference>
<keyword evidence="5" id="KW-0949">S-adenosyl-L-methionine</keyword>
<dbReference type="PRINTS" id="PR00506">
    <property type="entry name" value="D21N6MTFRASE"/>
</dbReference>
<accession>I9PYN6</accession>
<dbReference type="AlphaFoldDB" id="I9PYN6"/>
<dbReference type="GO" id="GO:0003677">
    <property type="term" value="F:DNA binding"/>
    <property type="evidence" value="ECO:0007669"/>
    <property type="project" value="InterPro"/>
</dbReference>
<feature type="domain" description="DNA methylase N-4/N-6" evidence="7">
    <location>
        <begin position="129"/>
        <end position="456"/>
    </location>
</feature>
<dbReference type="GO" id="GO:0008170">
    <property type="term" value="F:N-methyltransferase activity"/>
    <property type="evidence" value="ECO:0007669"/>
    <property type="project" value="InterPro"/>
</dbReference>
<dbReference type="PATRIC" id="fig|997873.3.peg.1669"/>
<keyword evidence="3" id="KW-0489">Methyltransferase</keyword>
<dbReference type="InterPro" id="IPR002295">
    <property type="entry name" value="N4/N6-MTase_EcoPI_Mod-like"/>
</dbReference>
<keyword evidence="9" id="KW-1185">Reference proteome</keyword>
<evidence type="ECO:0000313" key="8">
    <source>
        <dbReference type="EMBL" id="EIY21856.1"/>
    </source>
</evidence>
<keyword evidence="4" id="KW-0808">Transferase</keyword>
<evidence type="ECO:0000256" key="6">
    <source>
        <dbReference type="ARBA" id="ARBA00047942"/>
    </source>
</evidence>
<organism evidence="8 9">
    <name type="scientific">Bacteroides caccae CL03T12C61</name>
    <dbReference type="NCBI Taxonomy" id="997873"/>
    <lineage>
        <taxon>Bacteria</taxon>
        <taxon>Pseudomonadati</taxon>
        <taxon>Bacteroidota</taxon>
        <taxon>Bacteroidia</taxon>
        <taxon>Bacteroidales</taxon>
        <taxon>Bacteroidaceae</taxon>
        <taxon>Bacteroides</taxon>
    </lineage>
</organism>
<comment type="catalytic activity">
    <reaction evidence="6">
        <text>a 2'-deoxyadenosine in DNA + S-adenosyl-L-methionine = an N(6)-methyl-2'-deoxyadenosine in DNA + S-adenosyl-L-homocysteine + H(+)</text>
        <dbReference type="Rhea" id="RHEA:15197"/>
        <dbReference type="Rhea" id="RHEA-COMP:12418"/>
        <dbReference type="Rhea" id="RHEA-COMP:12419"/>
        <dbReference type="ChEBI" id="CHEBI:15378"/>
        <dbReference type="ChEBI" id="CHEBI:57856"/>
        <dbReference type="ChEBI" id="CHEBI:59789"/>
        <dbReference type="ChEBI" id="CHEBI:90615"/>
        <dbReference type="ChEBI" id="CHEBI:90616"/>
        <dbReference type="EC" id="2.1.1.72"/>
    </reaction>
</comment>
<evidence type="ECO:0000256" key="4">
    <source>
        <dbReference type="ARBA" id="ARBA00022679"/>
    </source>
</evidence>
<reference evidence="8 9" key="1">
    <citation type="submission" date="2012-02" db="EMBL/GenBank/DDBJ databases">
        <title>The Genome Sequence of Bacteroides caccae CL03T12C61.</title>
        <authorList>
            <consortium name="The Broad Institute Genome Sequencing Platform"/>
            <person name="Earl A."/>
            <person name="Ward D."/>
            <person name="Feldgarden M."/>
            <person name="Gevers D."/>
            <person name="Zitomersky N.L."/>
            <person name="Coyne M.J."/>
            <person name="Comstock L.E."/>
            <person name="Young S.K."/>
            <person name="Zeng Q."/>
            <person name="Gargeya S."/>
            <person name="Fitzgerald M."/>
            <person name="Haas B."/>
            <person name="Abouelleil A."/>
            <person name="Alvarado L."/>
            <person name="Arachchi H.M."/>
            <person name="Berlin A."/>
            <person name="Chapman S.B."/>
            <person name="Gearin G."/>
            <person name="Goldberg J."/>
            <person name="Griggs A."/>
            <person name="Gujja S."/>
            <person name="Hansen M."/>
            <person name="Heiman D."/>
            <person name="Howarth C."/>
            <person name="Larimer J."/>
            <person name="Lui A."/>
            <person name="MacDonald P.J.P."/>
            <person name="McCowen C."/>
            <person name="Montmayeur A."/>
            <person name="Murphy C."/>
            <person name="Neiman D."/>
            <person name="Pearson M."/>
            <person name="Priest M."/>
            <person name="Roberts A."/>
            <person name="Saif S."/>
            <person name="Shea T."/>
            <person name="Sisk P."/>
            <person name="Stolte C."/>
            <person name="Sykes S."/>
            <person name="Wortman J."/>
            <person name="Nusbaum C."/>
            <person name="Birren B."/>
        </authorList>
    </citation>
    <scope>NUCLEOTIDE SEQUENCE [LARGE SCALE GENOMIC DNA]</scope>
    <source>
        <strain evidence="8 9">CL03T12C61</strain>
    </source>
</reference>
<dbReference type="PIRSF" id="PIRSF015855">
    <property type="entry name" value="TypeIII_Mtase_mKpnI"/>
    <property type="match status" value="1"/>
</dbReference>
<dbReference type="REBASE" id="92886">
    <property type="entry name" value="M.Bca12C61ORF1587P"/>
</dbReference>
<dbReference type="Proteomes" id="UP000002965">
    <property type="component" value="Unassembled WGS sequence"/>
</dbReference>
<name>I9PYN6_9BACE</name>
<dbReference type="EC" id="2.1.1.72" evidence="2"/>
<protein>
    <recommendedName>
        <fullName evidence="2">site-specific DNA-methyltransferase (adenine-specific)</fullName>
        <ecNumber evidence="2">2.1.1.72</ecNumber>
    </recommendedName>
</protein>
<comment type="caution">
    <text evidence="8">The sequence shown here is derived from an EMBL/GenBank/DDBJ whole genome shotgun (WGS) entry which is preliminary data.</text>
</comment>
<evidence type="ECO:0000259" key="7">
    <source>
        <dbReference type="Pfam" id="PF01555"/>
    </source>
</evidence>
<dbReference type="HOGENOM" id="CLU_020164_2_1_10"/>